<evidence type="ECO:0000259" key="3">
    <source>
        <dbReference type="Pfam" id="PF05239"/>
    </source>
</evidence>
<name>A0A7W6HC71_9HYPH</name>
<feature type="region of interest" description="Disordered" evidence="1">
    <location>
        <begin position="177"/>
        <end position="198"/>
    </location>
</feature>
<sequence>MMRKLFATTALAGILATSAYAQDAAPANTTPVAPDAAVTIDSDAAATAPAAGEHAGMAQGDHMQSLTEEQHLASDLIDMAIYQNAAADAESIGEIENFLVGNDGNVVAAVVETSASGESRTVAIPFDQITWSVGENNEPRAVLNVGVEQLAQAPEFVEPEDQAAAAGTVAVDGAPATGTASAPVAGTEQTAATPPAAATTETAAATDGEYPSQVGADQFLADNLMSAEVRSGAGDDAEEIGTISDLVMASDGRVEAAVIGVGGFLGIGEKDVAVPFDQLQMTRDDDNDLVVATAMTREQLEQAPSFEVADDNATMAAGEPAATTGAATGTANQMTATDPAQTEVVAPGGSVAGAGTEMTQAPAGTAATTGTAAATGAATGAADTTTTASTGGEREGMTAVTDQSELTADNLLGASVYGPNEETVGDIADIALSPEGQVDAVIVDVGGFLGIGAKPVAVAMDNLQFMQDAGGSLYLYTQFTQEQLEAAPEYDADSYADNRETMRIQSGGTAGQPATAN</sequence>
<dbReference type="InterPro" id="IPR027275">
    <property type="entry name" value="PRC-brl_dom"/>
</dbReference>
<feature type="region of interest" description="Disordered" evidence="1">
    <location>
        <begin position="373"/>
        <end position="395"/>
    </location>
</feature>
<comment type="caution">
    <text evidence="4">The sequence shown here is derived from an EMBL/GenBank/DDBJ whole genome shotgun (WGS) entry which is preliminary data.</text>
</comment>
<feature type="compositionally biased region" description="Low complexity" evidence="1">
    <location>
        <begin position="373"/>
        <end position="391"/>
    </location>
</feature>
<evidence type="ECO:0000313" key="4">
    <source>
        <dbReference type="EMBL" id="MBB4002468.1"/>
    </source>
</evidence>
<dbReference type="Proteomes" id="UP000588647">
    <property type="component" value="Unassembled WGS sequence"/>
</dbReference>
<feature type="domain" description="PRC-barrel" evidence="3">
    <location>
        <begin position="406"/>
        <end position="461"/>
    </location>
</feature>
<feature type="chain" id="PRO_5031447957" evidence="2">
    <location>
        <begin position="22"/>
        <end position="517"/>
    </location>
</feature>
<keyword evidence="5" id="KW-1185">Reference proteome</keyword>
<keyword evidence="2" id="KW-0732">Signal</keyword>
<dbReference type="Pfam" id="PF05239">
    <property type="entry name" value="PRC"/>
    <property type="match status" value="3"/>
</dbReference>
<evidence type="ECO:0000313" key="5">
    <source>
        <dbReference type="Proteomes" id="UP000588647"/>
    </source>
</evidence>
<evidence type="ECO:0000256" key="2">
    <source>
        <dbReference type="SAM" id="SignalP"/>
    </source>
</evidence>
<dbReference type="SUPFAM" id="SSF50346">
    <property type="entry name" value="PRC-barrel domain"/>
    <property type="match status" value="3"/>
</dbReference>
<reference evidence="4 5" key="1">
    <citation type="submission" date="2020-08" db="EMBL/GenBank/DDBJ databases">
        <title>Genomic Encyclopedia of Type Strains, Phase IV (KMG-IV): sequencing the most valuable type-strain genomes for metagenomic binning, comparative biology and taxonomic classification.</title>
        <authorList>
            <person name="Goeker M."/>
        </authorList>
    </citation>
    <scope>NUCLEOTIDE SEQUENCE [LARGE SCALE GENOMIC DNA]</scope>
    <source>
        <strain evidence="4 5">DSM 103570</strain>
    </source>
</reference>
<dbReference type="AlphaFoldDB" id="A0A7W6HC71"/>
<accession>A0A7W6HC71</accession>
<evidence type="ECO:0000256" key="1">
    <source>
        <dbReference type="SAM" id="MobiDB-lite"/>
    </source>
</evidence>
<dbReference type="RefSeq" id="WP_183206911.1">
    <property type="nucleotide sequence ID" value="NZ_JAAAMM010000001.1"/>
</dbReference>
<feature type="domain" description="PRC-barrel" evidence="3">
    <location>
        <begin position="217"/>
        <end position="291"/>
    </location>
</feature>
<dbReference type="Gene3D" id="2.30.30.240">
    <property type="entry name" value="PRC-barrel domain"/>
    <property type="match status" value="3"/>
</dbReference>
<gene>
    <name evidence="4" type="ORF">GGR03_001515</name>
</gene>
<protein>
    <submittedName>
        <fullName evidence="4">Sporulation protein YlmC with PRC-barrel domain</fullName>
    </submittedName>
</protein>
<dbReference type="PANTHER" id="PTHR36505:SF1">
    <property type="entry name" value="BLR1072 PROTEIN"/>
    <property type="match status" value="1"/>
</dbReference>
<proteinExistence type="predicted"/>
<dbReference type="PANTHER" id="PTHR36505">
    <property type="entry name" value="BLR1072 PROTEIN"/>
    <property type="match status" value="1"/>
</dbReference>
<dbReference type="EMBL" id="JACIEM010000001">
    <property type="protein sequence ID" value="MBB4002468.1"/>
    <property type="molecule type" value="Genomic_DNA"/>
</dbReference>
<dbReference type="InterPro" id="IPR011033">
    <property type="entry name" value="PRC_barrel-like_sf"/>
</dbReference>
<feature type="signal peptide" evidence="2">
    <location>
        <begin position="1"/>
        <end position="21"/>
    </location>
</feature>
<feature type="domain" description="PRC-barrel" evidence="3">
    <location>
        <begin position="69"/>
        <end position="129"/>
    </location>
</feature>
<organism evidence="4 5">
    <name type="scientific">Aurantimonas endophytica</name>
    <dbReference type="NCBI Taxonomy" id="1522175"/>
    <lineage>
        <taxon>Bacteria</taxon>
        <taxon>Pseudomonadati</taxon>
        <taxon>Pseudomonadota</taxon>
        <taxon>Alphaproteobacteria</taxon>
        <taxon>Hyphomicrobiales</taxon>
        <taxon>Aurantimonadaceae</taxon>
        <taxon>Aurantimonas</taxon>
    </lineage>
</organism>